<dbReference type="VEuPathDB" id="FungiDB:QG37_03993"/>
<gene>
    <name evidence="1" type="ORF">QG37_03993</name>
</gene>
<dbReference type="Proteomes" id="UP000037122">
    <property type="component" value="Unassembled WGS sequence"/>
</dbReference>
<dbReference type="AlphaFoldDB" id="A0A0L0NYD1"/>
<evidence type="ECO:0000313" key="1">
    <source>
        <dbReference type="EMBL" id="KND99196.1"/>
    </source>
</evidence>
<dbReference type="EMBL" id="LGST01000026">
    <property type="protein sequence ID" value="KND99196.1"/>
    <property type="molecule type" value="Genomic_DNA"/>
</dbReference>
<sequence length="36" mass="4511">MKRKKKKKKENNKINNWKSRINLTDFFWKHMGMSSQ</sequence>
<protein>
    <submittedName>
        <fullName evidence="1">Uncharacterized protein</fullName>
    </submittedName>
</protein>
<organism evidence="1 2">
    <name type="scientific">Candidozyma auris</name>
    <name type="common">Yeast</name>
    <name type="synonym">Candida auris</name>
    <dbReference type="NCBI Taxonomy" id="498019"/>
    <lineage>
        <taxon>Eukaryota</taxon>
        <taxon>Fungi</taxon>
        <taxon>Dikarya</taxon>
        <taxon>Ascomycota</taxon>
        <taxon>Saccharomycotina</taxon>
        <taxon>Pichiomycetes</taxon>
        <taxon>Metschnikowiaceae</taxon>
        <taxon>Candidozyma</taxon>
    </lineage>
</organism>
<evidence type="ECO:0000313" key="2">
    <source>
        <dbReference type="Proteomes" id="UP000037122"/>
    </source>
</evidence>
<comment type="caution">
    <text evidence="1">The sequence shown here is derived from an EMBL/GenBank/DDBJ whole genome shotgun (WGS) entry which is preliminary data.</text>
</comment>
<accession>A0A0L0NYD1</accession>
<proteinExistence type="predicted"/>
<name>A0A0L0NYD1_CANAR</name>
<reference evidence="2" key="1">
    <citation type="journal article" date="2015" name="BMC Genomics">
        <title>Draft genome of a commonly misdiagnosed multidrug resistant pathogen Candida auris.</title>
        <authorList>
            <person name="Chatterjee S."/>
            <person name="Alampalli S.V."/>
            <person name="Nageshan R.K."/>
            <person name="Chettiar S.T."/>
            <person name="Joshi S."/>
            <person name="Tatu U.S."/>
        </authorList>
    </citation>
    <scope>NUCLEOTIDE SEQUENCE [LARGE SCALE GENOMIC DNA]</scope>
    <source>
        <strain evidence="2">6684</strain>
    </source>
</reference>